<keyword evidence="6" id="KW-1185">Reference proteome</keyword>
<feature type="signal peptide" evidence="3">
    <location>
        <begin position="1"/>
        <end position="19"/>
    </location>
</feature>
<sequence length="418" mass="44273">MTDRRRPLALRLRATAASAATVSLIGGCASLPGAPSTSTEPVVVMTWAPEGTRANNMSGMPAMAQAYSRYVNANGGINGRELKVVTCNEGHDSVKAARCARRAVTEGAVAVVGSYSEHGRSFMPTLEAAGIPYVGGYGIASEEFTSASSYPVNGGTPALLAGNGRQLADSCERVSLVRPDSIAGDPMPDFLSSGLTAGGRGTARDIMVAHDSTDYTSQAHAAIGDDLPSSCVSAVLGERTDTFFDSFRRLKPDNTRIASVLGSIDQSLVDRTGGADGPLEGAWATGWYPPADDPRWDDMRKVVRTHAFGDNRIDISDPGAQTTWIAYTVFTSAARALGDKPVTARTIARELDNGEGIGTGGLTQRLSWRYSDLLAVHDYPRIVNTSVTFQVVRNGRLTAMRDRLVDVRVMLEGADDPA</sequence>
<reference evidence="6" key="1">
    <citation type="journal article" date="2019" name="Int. J. Syst. Evol. Microbiol.">
        <title>The Global Catalogue of Microorganisms (GCM) 10K type strain sequencing project: providing services to taxonomists for standard genome sequencing and annotation.</title>
        <authorList>
            <consortium name="The Broad Institute Genomics Platform"/>
            <consortium name="The Broad Institute Genome Sequencing Center for Infectious Disease"/>
            <person name="Wu L."/>
            <person name="Ma J."/>
        </authorList>
    </citation>
    <scope>NUCLEOTIDE SEQUENCE [LARGE SCALE GENOMIC DNA]</scope>
    <source>
        <strain evidence="6">JCM 6307</strain>
    </source>
</reference>
<protein>
    <submittedName>
        <fullName evidence="5">ABC transporter substrate-binding protein</fullName>
    </submittedName>
</protein>
<evidence type="ECO:0000256" key="1">
    <source>
        <dbReference type="ARBA" id="ARBA00010062"/>
    </source>
</evidence>
<comment type="similarity">
    <text evidence="1">Belongs to the leucine-binding protein family.</text>
</comment>
<dbReference type="RefSeq" id="WP_344385442.1">
    <property type="nucleotide sequence ID" value="NZ_BAAATA010000039.1"/>
</dbReference>
<evidence type="ECO:0000313" key="5">
    <source>
        <dbReference type="EMBL" id="GAA2506090.1"/>
    </source>
</evidence>
<dbReference type="Pfam" id="PF13458">
    <property type="entry name" value="Peripla_BP_6"/>
    <property type="match status" value="1"/>
</dbReference>
<proteinExistence type="inferred from homology"/>
<evidence type="ECO:0000256" key="2">
    <source>
        <dbReference type="ARBA" id="ARBA00022729"/>
    </source>
</evidence>
<dbReference type="Proteomes" id="UP001501358">
    <property type="component" value="Unassembled WGS sequence"/>
</dbReference>
<feature type="domain" description="Leucine-binding protein" evidence="4">
    <location>
        <begin position="51"/>
        <end position="357"/>
    </location>
</feature>
<organism evidence="5 6">
    <name type="scientific">Streptomyces thermolineatus</name>
    <dbReference type="NCBI Taxonomy" id="44033"/>
    <lineage>
        <taxon>Bacteria</taxon>
        <taxon>Bacillati</taxon>
        <taxon>Actinomycetota</taxon>
        <taxon>Actinomycetes</taxon>
        <taxon>Kitasatosporales</taxon>
        <taxon>Streptomycetaceae</taxon>
        <taxon>Streptomyces</taxon>
    </lineage>
</organism>
<comment type="caution">
    <text evidence="5">The sequence shown here is derived from an EMBL/GenBank/DDBJ whole genome shotgun (WGS) entry which is preliminary data.</text>
</comment>
<dbReference type="PROSITE" id="PS51257">
    <property type="entry name" value="PROKAR_LIPOPROTEIN"/>
    <property type="match status" value="1"/>
</dbReference>
<feature type="chain" id="PRO_5045471487" evidence="3">
    <location>
        <begin position="20"/>
        <end position="418"/>
    </location>
</feature>
<keyword evidence="2 3" id="KW-0732">Signal</keyword>
<evidence type="ECO:0000259" key="4">
    <source>
        <dbReference type="Pfam" id="PF13458"/>
    </source>
</evidence>
<gene>
    <name evidence="5" type="ORF">GCM10010406_48390</name>
</gene>
<dbReference type="InterPro" id="IPR028082">
    <property type="entry name" value="Peripla_BP_I"/>
</dbReference>
<dbReference type="SUPFAM" id="SSF53822">
    <property type="entry name" value="Periplasmic binding protein-like I"/>
    <property type="match status" value="1"/>
</dbReference>
<evidence type="ECO:0000256" key="3">
    <source>
        <dbReference type="SAM" id="SignalP"/>
    </source>
</evidence>
<dbReference type="InterPro" id="IPR028081">
    <property type="entry name" value="Leu-bd"/>
</dbReference>
<dbReference type="EMBL" id="BAAATA010000039">
    <property type="protein sequence ID" value="GAA2506090.1"/>
    <property type="molecule type" value="Genomic_DNA"/>
</dbReference>
<name>A0ABP6A1D3_9ACTN</name>
<dbReference type="Gene3D" id="3.40.50.2300">
    <property type="match status" value="2"/>
</dbReference>
<evidence type="ECO:0000313" key="6">
    <source>
        <dbReference type="Proteomes" id="UP001501358"/>
    </source>
</evidence>
<accession>A0ABP6A1D3</accession>